<name>A0A5R9G4D8_9BACL</name>
<feature type="transmembrane region" description="Helical" evidence="1">
    <location>
        <begin position="152"/>
        <end position="171"/>
    </location>
</feature>
<evidence type="ECO:0000259" key="2">
    <source>
        <dbReference type="Pfam" id="PF07670"/>
    </source>
</evidence>
<evidence type="ECO:0000313" key="4">
    <source>
        <dbReference type="Proteomes" id="UP000309676"/>
    </source>
</evidence>
<dbReference type="InterPro" id="IPR011642">
    <property type="entry name" value="Gate_dom"/>
</dbReference>
<feature type="transmembrane region" description="Helical" evidence="1">
    <location>
        <begin position="126"/>
        <end position="146"/>
    </location>
</feature>
<feature type="transmembrane region" description="Helical" evidence="1">
    <location>
        <begin position="53"/>
        <end position="77"/>
    </location>
</feature>
<gene>
    <name evidence="3" type="ORF">FE782_23135</name>
</gene>
<dbReference type="Proteomes" id="UP000309676">
    <property type="component" value="Unassembled WGS sequence"/>
</dbReference>
<dbReference type="RefSeq" id="WP_138196720.1">
    <property type="nucleotide sequence ID" value="NZ_VCIW01000018.1"/>
</dbReference>
<keyword evidence="4" id="KW-1185">Reference proteome</keyword>
<dbReference type="AlphaFoldDB" id="A0A5R9G4D8"/>
<reference evidence="3 4" key="1">
    <citation type="submission" date="2019-05" db="EMBL/GenBank/DDBJ databases">
        <authorList>
            <person name="Narsing Rao M.P."/>
            <person name="Li W.J."/>
        </authorList>
    </citation>
    <scope>NUCLEOTIDE SEQUENCE [LARGE SCALE GENOMIC DNA]</scope>
    <source>
        <strain evidence="3 4">SYSU_K30003</strain>
    </source>
</reference>
<evidence type="ECO:0000256" key="1">
    <source>
        <dbReference type="SAM" id="Phobius"/>
    </source>
</evidence>
<evidence type="ECO:0000313" key="3">
    <source>
        <dbReference type="EMBL" id="TLS49899.1"/>
    </source>
</evidence>
<feature type="domain" description="Nucleoside transporter/FeoB GTPase Gate" evidence="2">
    <location>
        <begin position="49"/>
        <end position="148"/>
    </location>
</feature>
<accession>A0A5R9G4D8</accession>
<dbReference type="OrthoDB" id="1645614at2"/>
<feature type="transmembrane region" description="Helical" evidence="1">
    <location>
        <begin position="334"/>
        <end position="355"/>
    </location>
</feature>
<organism evidence="3 4">
    <name type="scientific">Paenibacillus antri</name>
    <dbReference type="NCBI Taxonomy" id="2582848"/>
    <lineage>
        <taxon>Bacteria</taxon>
        <taxon>Bacillati</taxon>
        <taxon>Bacillota</taxon>
        <taxon>Bacilli</taxon>
        <taxon>Bacillales</taxon>
        <taxon>Paenibacillaceae</taxon>
        <taxon>Paenibacillus</taxon>
    </lineage>
</organism>
<feature type="transmembrane region" description="Helical" evidence="1">
    <location>
        <begin position="392"/>
        <end position="417"/>
    </location>
</feature>
<comment type="caution">
    <text evidence="3">The sequence shown here is derived from an EMBL/GenBank/DDBJ whole genome shotgun (WGS) entry which is preliminary data.</text>
</comment>
<sequence>MNRNQAAGSRAQTGLLAIAAVTLVSLIVAYPGQAFNASLSGLKVWWDFVFPALLPFFILSELLLGFGVVHALGALMAPAMRLLFRLPGAGGWAFAMSFAAGFPSGAKAAADLRRDGVVSRAEGDRLLALSHLCSPIFLTSVVAAGFLGRPELGLPLVAIHLLSALVVGAGIGRIRFDGSIEPEPAPAPISSLGAAPRSGPRTLASVMADAHRKDGRPLGRLLGDAVASAVQSLLVLGGLMIVFSVLLQLLSLIGIGEALDWLWMALLQREAPSALADGALAAAFEVHLGAYAIANGGPPSAWTAALLSAVIGWGGLSVHAQVKSLIGGTDLRYAPFLLARLAHAAVAGLLAFALWNPLLRWFGVAAEAFAARPGGAPASAEPIAAFGGALPYYAASAQALGVFLLAALALSAAIRLFRRIRGSAVR</sequence>
<keyword evidence="1" id="KW-0812">Transmembrane</keyword>
<keyword evidence="1" id="KW-0472">Membrane</keyword>
<feature type="transmembrane region" description="Helical" evidence="1">
    <location>
        <begin position="300"/>
        <end position="322"/>
    </location>
</feature>
<dbReference type="Pfam" id="PF07670">
    <property type="entry name" value="Gate"/>
    <property type="match status" value="1"/>
</dbReference>
<keyword evidence="1" id="KW-1133">Transmembrane helix</keyword>
<proteinExistence type="predicted"/>
<dbReference type="EMBL" id="VCIW01000018">
    <property type="protein sequence ID" value="TLS49899.1"/>
    <property type="molecule type" value="Genomic_DNA"/>
</dbReference>
<protein>
    <recommendedName>
        <fullName evidence="2">Nucleoside transporter/FeoB GTPase Gate domain-containing protein</fullName>
    </recommendedName>
</protein>